<feature type="domain" description="F5/8 type C" evidence="4">
    <location>
        <begin position="173"/>
        <end position="270"/>
    </location>
</feature>
<dbReference type="AlphaFoldDB" id="A0A9W6KLM3"/>
<dbReference type="GO" id="GO:0004553">
    <property type="term" value="F:hydrolase activity, hydrolyzing O-glycosyl compounds"/>
    <property type="evidence" value="ECO:0007669"/>
    <property type="project" value="InterPro"/>
</dbReference>
<dbReference type="Pfam" id="PF00754">
    <property type="entry name" value="F5_F8_type_C"/>
    <property type="match status" value="2"/>
</dbReference>
<dbReference type="PANTHER" id="PTHR10963">
    <property type="entry name" value="GLYCOSYL HYDROLASE-RELATED"/>
    <property type="match status" value="1"/>
</dbReference>
<organism evidence="6 7">
    <name type="scientific">Dactylosporangium matsuzakiense</name>
    <dbReference type="NCBI Taxonomy" id="53360"/>
    <lineage>
        <taxon>Bacteria</taxon>
        <taxon>Bacillati</taxon>
        <taxon>Actinomycetota</taxon>
        <taxon>Actinomycetes</taxon>
        <taxon>Micromonosporales</taxon>
        <taxon>Micromonosporaceae</taxon>
        <taxon>Dactylosporangium</taxon>
    </lineage>
</organism>
<dbReference type="InterPro" id="IPR013320">
    <property type="entry name" value="ConA-like_dom_sf"/>
</dbReference>
<dbReference type="PANTHER" id="PTHR10963:SF55">
    <property type="entry name" value="GLYCOSIDE HYDROLASE FAMILY 16 PROTEIN"/>
    <property type="match status" value="1"/>
</dbReference>
<feature type="chain" id="PRO_5040997329" description="F5/8 type C domain-containing protein" evidence="3">
    <location>
        <begin position="32"/>
        <end position="580"/>
    </location>
</feature>
<keyword evidence="3" id="KW-0732">Signal</keyword>
<feature type="domain" description="F5/8 type C" evidence="4">
    <location>
        <begin position="27"/>
        <end position="159"/>
    </location>
</feature>
<dbReference type="InterPro" id="IPR000757">
    <property type="entry name" value="Beta-glucanase-like"/>
</dbReference>
<protein>
    <recommendedName>
        <fullName evidence="8">F5/8 type C domain-containing protein</fullName>
    </recommendedName>
</protein>
<dbReference type="SUPFAM" id="SSF49785">
    <property type="entry name" value="Galactose-binding domain-like"/>
    <property type="match status" value="2"/>
</dbReference>
<evidence type="ECO:0000256" key="1">
    <source>
        <dbReference type="ARBA" id="ARBA00006865"/>
    </source>
</evidence>
<gene>
    <name evidence="6" type="ORF">GCM10017581_045510</name>
</gene>
<evidence type="ECO:0000313" key="6">
    <source>
        <dbReference type="EMBL" id="GLL02809.1"/>
    </source>
</evidence>
<accession>A0A9W6KLM3</accession>
<evidence type="ECO:0000259" key="5">
    <source>
        <dbReference type="PROSITE" id="PS51762"/>
    </source>
</evidence>
<dbReference type="Gene3D" id="2.60.120.200">
    <property type="match status" value="1"/>
</dbReference>
<evidence type="ECO:0000256" key="3">
    <source>
        <dbReference type="SAM" id="SignalP"/>
    </source>
</evidence>
<evidence type="ECO:0008006" key="8">
    <source>
        <dbReference type="Google" id="ProtNLM"/>
    </source>
</evidence>
<dbReference type="Proteomes" id="UP001143480">
    <property type="component" value="Unassembled WGS sequence"/>
</dbReference>
<feature type="signal peptide" evidence="3">
    <location>
        <begin position="1"/>
        <end position="31"/>
    </location>
</feature>
<dbReference type="SUPFAM" id="SSF49899">
    <property type="entry name" value="Concanavalin A-like lectins/glucanases"/>
    <property type="match status" value="1"/>
</dbReference>
<dbReference type="InterPro" id="IPR008979">
    <property type="entry name" value="Galactose-bd-like_sf"/>
</dbReference>
<name>A0A9W6KLM3_9ACTN</name>
<evidence type="ECO:0000256" key="2">
    <source>
        <dbReference type="SAM" id="MobiDB-lite"/>
    </source>
</evidence>
<proteinExistence type="inferred from homology"/>
<reference evidence="6" key="1">
    <citation type="journal article" date="2014" name="Int. J. Syst. Evol. Microbiol.">
        <title>Complete genome sequence of Corynebacterium casei LMG S-19264T (=DSM 44701T), isolated from a smear-ripened cheese.</title>
        <authorList>
            <consortium name="US DOE Joint Genome Institute (JGI-PGF)"/>
            <person name="Walter F."/>
            <person name="Albersmeier A."/>
            <person name="Kalinowski J."/>
            <person name="Ruckert C."/>
        </authorList>
    </citation>
    <scope>NUCLEOTIDE SEQUENCE</scope>
    <source>
        <strain evidence="6">VKM Ac-1321</strain>
    </source>
</reference>
<dbReference type="EMBL" id="BSFP01000026">
    <property type="protein sequence ID" value="GLL02809.1"/>
    <property type="molecule type" value="Genomic_DNA"/>
</dbReference>
<dbReference type="Gene3D" id="2.60.120.260">
    <property type="entry name" value="Galactose-binding domain-like"/>
    <property type="match status" value="2"/>
</dbReference>
<dbReference type="InterPro" id="IPR050546">
    <property type="entry name" value="Glycosyl_Hydrlase_16"/>
</dbReference>
<feature type="region of interest" description="Disordered" evidence="2">
    <location>
        <begin position="53"/>
        <end position="73"/>
    </location>
</feature>
<dbReference type="PROSITE" id="PS51762">
    <property type="entry name" value="GH16_2"/>
    <property type="match status" value="1"/>
</dbReference>
<sequence length="580" mass="61976">MRKRWQRLPTPRAVLIASCGLAVLISGAAFALGVNDRGGRGCGSADIARTAAVTASSTDGPTTGPGGVTDGDPQTRWSSAWDDPQWLALDFHRRASVCRVVLDWEAAYATAFDVQSSDDGDTWQTVYSTASGRGGHQVLDIAASGSRLRLHLTARATRFGYSLFTVAVFEGIASPPRTGDGASPATRETLLSHHKPATASSHGKQTAPANAVDDLAGTQWATDAHATGPSWLAVDLGAPAQVSRVTVQWGEAHPTGYDIQLSDDGTTWRTAVHTDAGKGLRNDVTVAGSGRHLRVRTDQPGIAVWELAVYGTGGAPLPPPPVDPVHEPRQLLWSDEFDGTAGAPPDPGKWRPDTGPGVTGELQYYTDNRNAFQDGQGHLSLEARREVVPGTTCPTDPMSASTTCQYTSARLNTSGHFSFQYGRAEARIKVSGTPGLWPAFWLLGADLYTGRAGWPECGEIDVMEHVGRQPDQISSTLHGPGYRGGDGIGAPYARPGTDLAADYHVYAADWAPDRITFSVDGQEFFTVRKDETERTRGPWPFDHPFVLLINNAVGGPMPGPPTAATVFPQSMLVDYVRVYR</sequence>
<dbReference type="Pfam" id="PF00722">
    <property type="entry name" value="Glyco_hydro_16"/>
    <property type="match status" value="1"/>
</dbReference>
<dbReference type="CDD" id="cd08023">
    <property type="entry name" value="GH16_laminarinase_like"/>
    <property type="match status" value="1"/>
</dbReference>
<comment type="caution">
    <text evidence="6">The sequence shown here is derived from an EMBL/GenBank/DDBJ whole genome shotgun (WGS) entry which is preliminary data.</text>
</comment>
<feature type="domain" description="GH16" evidence="5">
    <location>
        <begin position="310"/>
        <end position="580"/>
    </location>
</feature>
<dbReference type="RefSeq" id="WP_271189422.1">
    <property type="nucleotide sequence ID" value="NZ_BSFP01000026.1"/>
</dbReference>
<dbReference type="InterPro" id="IPR000421">
    <property type="entry name" value="FA58C"/>
</dbReference>
<keyword evidence="7" id="KW-1185">Reference proteome</keyword>
<dbReference type="GO" id="GO:0005975">
    <property type="term" value="P:carbohydrate metabolic process"/>
    <property type="evidence" value="ECO:0007669"/>
    <property type="project" value="InterPro"/>
</dbReference>
<comment type="similarity">
    <text evidence="1">Belongs to the glycosyl hydrolase 16 family.</text>
</comment>
<evidence type="ECO:0000259" key="4">
    <source>
        <dbReference type="PROSITE" id="PS50022"/>
    </source>
</evidence>
<dbReference type="PROSITE" id="PS50022">
    <property type="entry name" value="FA58C_3"/>
    <property type="match status" value="2"/>
</dbReference>
<evidence type="ECO:0000313" key="7">
    <source>
        <dbReference type="Proteomes" id="UP001143480"/>
    </source>
</evidence>
<reference evidence="6" key="2">
    <citation type="submission" date="2023-01" db="EMBL/GenBank/DDBJ databases">
        <authorList>
            <person name="Sun Q."/>
            <person name="Evtushenko L."/>
        </authorList>
    </citation>
    <scope>NUCLEOTIDE SEQUENCE</scope>
    <source>
        <strain evidence="6">VKM Ac-1321</strain>
    </source>
</reference>